<comment type="caution">
    <text evidence="1">The sequence shown here is derived from an EMBL/GenBank/DDBJ whole genome shotgun (WGS) entry which is preliminary data.</text>
</comment>
<dbReference type="Proteomes" id="UP000019184">
    <property type="component" value="Unassembled WGS sequence"/>
</dbReference>
<dbReference type="EMBL" id="CBTK010000041">
    <property type="protein sequence ID" value="CDH43806.1"/>
    <property type="molecule type" value="Genomic_DNA"/>
</dbReference>
<dbReference type="RefSeq" id="WP_051497368.1">
    <property type="nucleotide sequence ID" value="NZ_CBTK010000041.1"/>
</dbReference>
<dbReference type="Gene3D" id="3.40.1360.10">
    <property type="match status" value="1"/>
</dbReference>
<accession>A0A7U7G9R6</accession>
<proteinExistence type="predicted"/>
<evidence type="ECO:0000313" key="2">
    <source>
        <dbReference type="Proteomes" id="UP000019184"/>
    </source>
</evidence>
<keyword evidence="2" id="KW-1185">Reference proteome</keyword>
<dbReference type="AlphaFoldDB" id="A0A7U7G9R6"/>
<organism evidence="1 2">
    <name type="scientific">Candidatus Contendobacter odensis Run_B_J11</name>
    <dbReference type="NCBI Taxonomy" id="1400861"/>
    <lineage>
        <taxon>Bacteria</taxon>
        <taxon>Pseudomonadati</taxon>
        <taxon>Pseudomonadota</taxon>
        <taxon>Gammaproteobacteria</taxon>
        <taxon>Candidatus Competibacteraceae</taxon>
        <taxon>Candidatus Contendibacter</taxon>
    </lineage>
</organism>
<sequence length="617" mass="67157">MNTLQEAINTLQQRGCKPVKAGDGYQAYCPIHEADSQGHSPSLTLKAGDKTPIVVYCHAGCEGTAILKALGIDTPRTGNPRIVATYPFKDANGIVVFEKVRREPKDFRIRHQPINGAAWVWKKPELSSYPLYRLPEVLSAKVPGHPIYFVEGEKDADRLTGLGLVATTNFEGASEKAKKPKWRTEYSEQLSGAARVVLIPDNDEPGQAHMLNIARQLRGKVTELRWLELPGLPIKGDVSDWLNQGHTVAELFALAEQAPGADSVITPADLPLEEERPHGLARPATVRVVVGELPEATDQAEAALIQHCAELYQRSGYLCRISHQQAATVRGITRPRGAVTISPLDRDSLLDRLNRFIRWEKWNEKEEDYKRCHAPAAIAQTLLARSGSWHFPPLIGVVSAPTLRPDGSILDQPGYDKTTGLFFDAQNEVFPPIPADPSPEAGRSALQFLKDELFNRRCLNSDRPEDQGFSFTNDSDRSAALAALLTALVRPSLPTAPIFLATATRAGSAKSLLMDVPALVATGRPATIFDLGADADEVEKRMLSVLLAGDSVINLDNLEVPLSGATLCKALSSETITGRLLGFNKVATVPTCALFLATGNNTQVTGDMTRRVVICNL</sequence>
<evidence type="ECO:0008006" key="3">
    <source>
        <dbReference type="Google" id="ProtNLM"/>
    </source>
</evidence>
<evidence type="ECO:0000313" key="1">
    <source>
        <dbReference type="EMBL" id="CDH43806.1"/>
    </source>
</evidence>
<name>A0A7U7G9R6_9GAMM</name>
<dbReference type="CDD" id="cd01029">
    <property type="entry name" value="TOPRIM_primases"/>
    <property type="match status" value="1"/>
</dbReference>
<dbReference type="InterPro" id="IPR034154">
    <property type="entry name" value="TOPRIM_DnaG/twinkle"/>
</dbReference>
<protein>
    <recommendedName>
        <fullName evidence="3">Toprim domain-containing protein</fullName>
    </recommendedName>
</protein>
<dbReference type="OrthoDB" id="123525at2"/>
<reference evidence="1 2" key="1">
    <citation type="journal article" date="2014" name="ISME J.">
        <title>Candidatus Competibacter-lineage genomes retrieved from metagenomes reveal functional metabolic diversity.</title>
        <authorList>
            <person name="McIlroy S.J."/>
            <person name="Albertsen M."/>
            <person name="Andresen E.K."/>
            <person name="Saunders A.M."/>
            <person name="Kristiansen R."/>
            <person name="Stokholm-Bjerregaard M."/>
            <person name="Nielsen K.L."/>
            <person name="Nielsen P.H."/>
        </authorList>
    </citation>
    <scope>NUCLEOTIDE SEQUENCE [LARGE SCALE GENOMIC DNA]</scope>
    <source>
        <strain evidence="1 2">Run_B_J11</strain>
    </source>
</reference>
<gene>
    <name evidence="1" type="ORF">BN874_1350004</name>
</gene>